<evidence type="ECO:0000259" key="3">
    <source>
        <dbReference type="Pfam" id="PF13717"/>
    </source>
</evidence>
<reference evidence="4" key="1">
    <citation type="submission" date="2022-12" db="EMBL/GenBank/DDBJ databases">
        <title>Paracoccus sp. EF6 isolated from a lake water.</title>
        <authorList>
            <person name="Liu H."/>
        </authorList>
    </citation>
    <scope>NUCLEOTIDE SEQUENCE</scope>
    <source>
        <strain evidence="4">EF6</strain>
    </source>
</reference>
<dbReference type="Proteomes" id="UP001149822">
    <property type="component" value="Unassembled WGS sequence"/>
</dbReference>
<gene>
    <name evidence="4" type="ORF">OU682_14145</name>
</gene>
<feature type="transmembrane region" description="Helical" evidence="2">
    <location>
        <begin position="197"/>
        <end position="218"/>
    </location>
</feature>
<name>A0ABT4J843_9RHOB</name>
<accession>A0ABT4J843</accession>
<feature type="domain" description="Zinc finger/thioredoxin putative" evidence="3">
    <location>
        <begin position="6"/>
        <end position="38"/>
    </location>
</feature>
<organism evidence="4 5">
    <name type="scientific">Paracoccus benzoatiresistens</name>
    <dbReference type="NCBI Taxonomy" id="2997341"/>
    <lineage>
        <taxon>Bacteria</taxon>
        <taxon>Pseudomonadati</taxon>
        <taxon>Pseudomonadota</taxon>
        <taxon>Alphaproteobacteria</taxon>
        <taxon>Rhodobacterales</taxon>
        <taxon>Paracoccaceae</taxon>
        <taxon>Paracoccus</taxon>
    </lineage>
</organism>
<dbReference type="RefSeq" id="WP_268942804.1">
    <property type="nucleotide sequence ID" value="NZ_JAPTYD010000022.1"/>
</dbReference>
<dbReference type="Pfam" id="PF13717">
    <property type="entry name" value="Zn_ribbon_4"/>
    <property type="match status" value="1"/>
</dbReference>
<comment type="caution">
    <text evidence="4">The sequence shown here is derived from an EMBL/GenBank/DDBJ whole genome shotgun (WGS) entry which is preliminary data.</text>
</comment>
<evidence type="ECO:0000256" key="1">
    <source>
        <dbReference type="SAM" id="MobiDB-lite"/>
    </source>
</evidence>
<dbReference type="NCBIfam" id="TIGR02098">
    <property type="entry name" value="MJ0042_CXXC"/>
    <property type="match status" value="1"/>
</dbReference>
<keyword evidence="2" id="KW-0812">Transmembrane</keyword>
<dbReference type="InterPro" id="IPR011723">
    <property type="entry name" value="Znf/thioredoxin_put"/>
</dbReference>
<feature type="region of interest" description="Disordered" evidence="1">
    <location>
        <begin position="45"/>
        <end position="68"/>
    </location>
</feature>
<evidence type="ECO:0000313" key="4">
    <source>
        <dbReference type="EMBL" id="MCZ0962757.1"/>
    </source>
</evidence>
<sequence length="254" mass="26919">MAEIRLICPGCAAEYRLPRTAIPPEGREVECSACGHVWHATVQPAGLAPGNDLPPPPAPADGPPRLSRRLPDTVLDILRDEVEHERRLRAAEEGTPPPPPPAAAPLRAADPEWPATTITTSIIPHVAPEPAEAAPLRPQPELIVPPEAHAQPVIPETKAAPQPARPLLRKEIAARPERPVPPAPVLVLVPRPARRGYAVGFGLAVTLAAACVALYLLAPALSGQGAFGDGVMQLRGQVDEARLWLQDRAAGLTR</sequence>
<feature type="compositionally biased region" description="Pro residues" evidence="1">
    <location>
        <begin position="52"/>
        <end position="62"/>
    </location>
</feature>
<protein>
    <submittedName>
        <fullName evidence="4">Zinc-ribbon domain-containing protein</fullName>
    </submittedName>
</protein>
<feature type="region of interest" description="Disordered" evidence="1">
    <location>
        <begin position="86"/>
        <end position="108"/>
    </location>
</feature>
<keyword evidence="2" id="KW-1133">Transmembrane helix</keyword>
<keyword evidence="5" id="KW-1185">Reference proteome</keyword>
<evidence type="ECO:0000313" key="5">
    <source>
        <dbReference type="Proteomes" id="UP001149822"/>
    </source>
</evidence>
<dbReference type="EMBL" id="JAPTYD010000022">
    <property type="protein sequence ID" value="MCZ0962757.1"/>
    <property type="molecule type" value="Genomic_DNA"/>
</dbReference>
<proteinExistence type="predicted"/>
<evidence type="ECO:0000256" key="2">
    <source>
        <dbReference type="SAM" id="Phobius"/>
    </source>
</evidence>
<keyword evidence="2" id="KW-0472">Membrane</keyword>